<dbReference type="Proteomes" id="UP000515728">
    <property type="component" value="Chromosome"/>
</dbReference>
<accession>A0A7G7ML38</accession>
<name>A0A7G7ML38_9PSEU</name>
<dbReference type="KEGG" id="ppel:H6H00_05890"/>
<dbReference type="Gene3D" id="3.90.420.10">
    <property type="entry name" value="Oxidoreductase, molybdopterin-binding domain"/>
    <property type="match status" value="1"/>
</dbReference>
<dbReference type="RefSeq" id="WP_185720326.1">
    <property type="nucleotide sequence ID" value="NZ_BAAAWI010000001.1"/>
</dbReference>
<feature type="signal peptide" evidence="1">
    <location>
        <begin position="1"/>
        <end position="25"/>
    </location>
</feature>
<organism evidence="2 3">
    <name type="scientific">Pseudonocardia petroleophila</name>
    <dbReference type="NCBI Taxonomy" id="37331"/>
    <lineage>
        <taxon>Bacteria</taxon>
        <taxon>Bacillati</taxon>
        <taxon>Actinomycetota</taxon>
        <taxon>Actinomycetes</taxon>
        <taxon>Pseudonocardiales</taxon>
        <taxon>Pseudonocardiaceae</taxon>
        <taxon>Pseudonocardia</taxon>
    </lineage>
</organism>
<evidence type="ECO:0000256" key="1">
    <source>
        <dbReference type="SAM" id="SignalP"/>
    </source>
</evidence>
<dbReference type="SUPFAM" id="SSF56524">
    <property type="entry name" value="Oxidoreductase molybdopterin-binding domain"/>
    <property type="match status" value="1"/>
</dbReference>
<dbReference type="PROSITE" id="PS51257">
    <property type="entry name" value="PROKAR_LIPOPROTEIN"/>
    <property type="match status" value="1"/>
</dbReference>
<keyword evidence="3" id="KW-1185">Reference proteome</keyword>
<sequence>MTRLLIGIAALVVGLLVGCGAPAVAPAPAGAPAEVPPVGTVRLTGDLVAPTGVTLEDLAALPQQTVEVSFGSGQGRQTRTETGPALADVLPADALAVAPDRHNDLLSFAVLAVGSDGYTAAVAYGDVSADFGDRGLLLSLVEDGRALERPRLVVPGDVRGGRYVSDLVELRVVRVR</sequence>
<dbReference type="EMBL" id="CP060131">
    <property type="protein sequence ID" value="QNG53499.1"/>
    <property type="molecule type" value="Genomic_DNA"/>
</dbReference>
<protein>
    <submittedName>
        <fullName evidence="2">Molybdopterin-binding oxidoreductase</fullName>
    </submittedName>
</protein>
<dbReference type="AlphaFoldDB" id="A0A7G7ML38"/>
<evidence type="ECO:0000313" key="2">
    <source>
        <dbReference type="EMBL" id="QNG53499.1"/>
    </source>
</evidence>
<feature type="chain" id="PRO_5028826212" evidence="1">
    <location>
        <begin position="26"/>
        <end position="176"/>
    </location>
</feature>
<dbReference type="InterPro" id="IPR036374">
    <property type="entry name" value="OxRdtase_Mopterin-bd_sf"/>
</dbReference>
<keyword evidence="1" id="KW-0732">Signal</keyword>
<gene>
    <name evidence="2" type="ORF">H6H00_05890</name>
</gene>
<proteinExistence type="predicted"/>
<reference evidence="2 3" key="1">
    <citation type="submission" date="2020-08" db="EMBL/GenBank/DDBJ databases">
        <authorList>
            <person name="Mo P."/>
        </authorList>
    </citation>
    <scope>NUCLEOTIDE SEQUENCE [LARGE SCALE GENOMIC DNA]</scope>
    <source>
        <strain evidence="2 3">CGMCC 4.1532</strain>
    </source>
</reference>
<evidence type="ECO:0000313" key="3">
    <source>
        <dbReference type="Proteomes" id="UP000515728"/>
    </source>
</evidence>